<dbReference type="Gene3D" id="2.170.270.10">
    <property type="entry name" value="SET domain"/>
    <property type="match status" value="1"/>
</dbReference>
<gene>
    <name evidence="7" type="ORF">G7Y89_g1188</name>
</gene>
<evidence type="ECO:0000313" key="7">
    <source>
        <dbReference type="EMBL" id="KAF4636889.1"/>
    </source>
</evidence>
<dbReference type="Gene3D" id="1.10.220.160">
    <property type="match status" value="1"/>
</dbReference>
<dbReference type="PANTHER" id="PTHR12197">
    <property type="entry name" value="HISTONE-LYSINE N-METHYLTRANSFERASE SMYD"/>
    <property type="match status" value="1"/>
</dbReference>
<name>A0A8H4RVR3_9HELO</name>
<evidence type="ECO:0000256" key="3">
    <source>
        <dbReference type="ARBA" id="ARBA00022833"/>
    </source>
</evidence>
<evidence type="ECO:0000259" key="5">
    <source>
        <dbReference type="PROSITE" id="PS50280"/>
    </source>
</evidence>
<protein>
    <recommendedName>
        <fullName evidence="9">MYND-type zinc finger protein samB</fullName>
    </recommendedName>
</protein>
<accession>A0A8H4RVR3</accession>
<keyword evidence="8" id="KW-1185">Reference proteome</keyword>
<reference evidence="7 8" key="1">
    <citation type="submission" date="2020-03" db="EMBL/GenBank/DDBJ databases">
        <title>Draft Genome Sequence of Cudoniella acicularis.</title>
        <authorList>
            <person name="Buettner E."/>
            <person name="Kellner H."/>
        </authorList>
    </citation>
    <scope>NUCLEOTIDE SEQUENCE [LARGE SCALE GENOMIC DNA]</scope>
    <source>
        <strain evidence="7 8">DSM 108380</strain>
    </source>
</reference>
<keyword evidence="1" id="KW-0479">Metal-binding</keyword>
<evidence type="ECO:0008006" key="9">
    <source>
        <dbReference type="Google" id="ProtNLM"/>
    </source>
</evidence>
<evidence type="ECO:0000313" key="8">
    <source>
        <dbReference type="Proteomes" id="UP000566819"/>
    </source>
</evidence>
<dbReference type="Proteomes" id="UP000566819">
    <property type="component" value="Unassembled WGS sequence"/>
</dbReference>
<dbReference type="Pfam" id="PF01753">
    <property type="entry name" value="zf-MYND"/>
    <property type="match status" value="1"/>
</dbReference>
<dbReference type="AlphaFoldDB" id="A0A8H4RVR3"/>
<dbReference type="InterPro" id="IPR046341">
    <property type="entry name" value="SET_dom_sf"/>
</dbReference>
<dbReference type="Pfam" id="PF00856">
    <property type="entry name" value="SET"/>
    <property type="match status" value="1"/>
</dbReference>
<keyword evidence="2 4" id="KW-0863">Zinc-finger</keyword>
<dbReference type="PROSITE" id="PS01360">
    <property type="entry name" value="ZF_MYND_1"/>
    <property type="match status" value="1"/>
</dbReference>
<dbReference type="GO" id="GO:0008270">
    <property type="term" value="F:zinc ion binding"/>
    <property type="evidence" value="ECO:0007669"/>
    <property type="project" value="UniProtKB-KW"/>
</dbReference>
<keyword evidence="3" id="KW-0862">Zinc</keyword>
<dbReference type="Gene3D" id="6.10.140.2220">
    <property type="match status" value="1"/>
</dbReference>
<dbReference type="PROSITE" id="PS50280">
    <property type="entry name" value="SET"/>
    <property type="match status" value="1"/>
</dbReference>
<dbReference type="OrthoDB" id="5945798at2759"/>
<sequence>MDINNSQPVKERDRTLGNGLAAAKDIAPGDVIVRINDTFLIVVEKAALEQVCSYCLAEAEASTLKRCVGCQKVRYCNATCQQADWKLIHKSECSLFRRLPDVPPTPVRALYQALRRNLPIEQDSSSISPQEHHFEELKNEKKTRDEILLQARAAVEFSKSPISKMDDVAKFMCLLTTNAFRATLPDDTPIGLCYEPKLALANHSCIPNSFIMFDGRCILLMALNPIKAGESLFISYVDFTQSREVRRAELRQRYFFECNCKKCLHDESAYQVFQDATIVHLEKQELFYHSKSLGQHAESRINTLRSLTQEYKALEPRIAKFYSLVETIKATATPSEYLDSLKDALSGLSMLKANQIFALAPYPMILDEIYLTYVDHNKLESALILLLFIFLNCDVYNWPQPNHPVRVTRLFTIVRLLRYVASLEASVVFQHVPFMPEEAFDKIDFVDAVQAMLILVNELAPVSHGKGSRFVRQVEEELREAEEVQRLRGGVGEKLKKWQSDSDAKSDGGKIASQIFEGLRTLAGYAFTVMEKQTL</sequence>
<feature type="domain" description="SET" evidence="5">
    <location>
        <begin position="1"/>
        <end position="237"/>
    </location>
</feature>
<dbReference type="EMBL" id="JAAMPI010000044">
    <property type="protein sequence ID" value="KAF4636889.1"/>
    <property type="molecule type" value="Genomic_DNA"/>
</dbReference>
<evidence type="ECO:0000256" key="2">
    <source>
        <dbReference type="ARBA" id="ARBA00022771"/>
    </source>
</evidence>
<dbReference type="InterPro" id="IPR002893">
    <property type="entry name" value="Znf_MYND"/>
</dbReference>
<evidence type="ECO:0000259" key="6">
    <source>
        <dbReference type="PROSITE" id="PS50865"/>
    </source>
</evidence>
<organism evidence="7 8">
    <name type="scientific">Cudoniella acicularis</name>
    <dbReference type="NCBI Taxonomy" id="354080"/>
    <lineage>
        <taxon>Eukaryota</taxon>
        <taxon>Fungi</taxon>
        <taxon>Dikarya</taxon>
        <taxon>Ascomycota</taxon>
        <taxon>Pezizomycotina</taxon>
        <taxon>Leotiomycetes</taxon>
        <taxon>Helotiales</taxon>
        <taxon>Tricladiaceae</taxon>
        <taxon>Cudoniella</taxon>
    </lineage>
</organism>
<dbReference type="PANTHER" id="PTHR12197:SF251">
    <property type="entry name" value="EG:BACR7C10.4 PROTEIN"/>
    <property type="match status" value="1"/>
</dbReference>
<dbReference type="InterPro" id="IPR050869">
    <property type="entry name" value="H3K4_H4K5_MeTrfase"/>
</dbReference>
<feature type="domain" description="MYND-type" evidence="6">
    <location>
        <begin position="52"/>
        <end position="93"/>
    </location>
</feature>
<comment type="caution">
    <text evidence="7">The sequence shown here is derived from an EMBL/GenBank/DDBJ whole genome shotgun (WGS) entry which is preliminary data.</text>
</comment>
<dbReference type="GO" id="GO:0005634">
    <property type="term" value="C:nucleus"/>
    <property type="evidence" value="ECO:0007669"/>
    <property type="project" value="TreeGrafter"/>
</dbReference>
<evidence type="ECO:0000256" key="1">
    <source>
        <dbReference type="ARBA" id="ARBA00022723"/>
    </source>
</evidence>
<proteinExistence type="predicted"/>
<dbReference type="InterPro" id="IPR001214">
    <property type="entry name" value="SET_dom"/>
</dbReference>
<dbReference type="SUPFAM" id="SSF82199">
    <property type="entry name" value="SET domain"/>
    <property type="match status" value="1"/>
</dbReference>
<dbReference type="PROSITE" id="PS50865">
    <property type="entry name" value="ZF_MYND_2"/>
    <property type="match status" value="1"/>
</dbReference>
<evidence type="ECO:0000256" key="4">
    <source>
        <dbReference type="PROSITE-ProRule" id="PRU00134"/>
    </source>
</evidence>